<feature type="region of interest" description="Disordered" evidence="1">
    <location>
        <begin position="1"/>
        <end position="21"/>
    </location>
</feature>
<proteinExistence type="predicted"/>
<gene>
    <name evidence="2" type="ORF">CRP01_33130</name>
</gene>
<evidence type="ECO:0000313" key="2">
    <source>
        <dbReference type="EMBL" id="PHN02181.1"/>
    </source>
</evidence>
<keyword evidence="3" id="KW-1185">Reference proteome</keyword>
<name>A0A2D0N0X8_FLAN2</name>
<dbReference type="AlphaFoldDB" id="A0A2D0N0X8"/>
<organism evidence="2 3">
    <name type="scientific">Flavilitoribacter nigricans (strain ATCC 23147 / DSM 23189 / NBRC 102662 / NCIMB 1420 / SS-2)</name>
    <name type="common">Lewinella nigricans</name>
    <dbReference type="NCBI Taxonomy" id="1122177"/>
    <lineage>
        <taxon>Bacteria</taxon>
        <taxon>Pseudomonadati</taxon>
        <taxon>Bacteroidota</taxon>
        <taxon>Saprospiria</taxon>
        <taxon>Saprospirales</taxon>
        <taxon>Lewinellaceae</taxon>
        <taxon>Flavilitoribacter</taxon>
    </lineage>
</organism>
<sequence>MESQVHGKGSEMIGSSTVPSKSRKVYNEHLLIGKTVIAQKELTGFSISSALSTDFILLFYLLFGSEVRVAELLLGARIFFGGGRGEMSGERGQGRRGQGGRGVKLQYLNT</sequence>
<evidence type="ECO:0000313" key="3">
    <source>
        <dbReference type="Proteomes" id="UP000223913"/>
    </source>
</evidence>
<accession>A0A2D0N0X8</accession>
<feature type="region of interest" description="Disordered" evidence="1">
    <location>
        <begin position="83"/>
        <end position="110"/>
    </location>
</feature>
<comment type="caution">
    <text evidence="2">The sequence shown here is derived from an EMBL/GenBank/DDBJ whole genome shotgun (WGS) entry which is preliminary data.</text>
</comment>
<evidence type="ECO:0000256" key="1">
    <source>
        <dbReference type="SAM" id="MobiDB-lite"/>
    </source>
</evidence>
<dbReference type="EMBL" id="PDUD01000043">
    <property type="protein sequence ID" value="PHN02181.1"/>
    <property type="molecule type" value="Genomic_DNA"/>
</dbReference>
<protein>
    <submittedName>
        <fullName evidence="2">Uncharacterized protein</fullName>
    </submittedName>
</protein>
<dbReference type="Proteomes" id="UP000223913">
    <property type="component" value="Unassembled WGS sequence"/>
</dbReference>
<reference evidence="2 3" key="1">
    <citation type="submission" date="2017-10" db="EMBL/GenBank/DDBJ databases">
        <title>The draft genome sequence of Lewinella nigricans NBRC 102662.</title>
        <authorList>
            <person name="Wang K."/>
        </authorList>
    </citation>
    <scope>NUCLEOTIDE SEQUENCE [LARGE SCALE GENOMIC DNA]</scope>
    <source>
        <strain evidence="2 3">NBRC 102662</strain>
    </source>
</reference>